<dbReference type="OrthoDB" id="9794183at2"/>
<keyword evidence="1" id="KW-0238">DNA-binding</keyword>
<dbReference type="SUPFAM" id="SSF51182">
    <property type="entry name" value="RmlC-like cupins"/>
    <property type="match status" value="1"/>
</dbReference>
<name>A0A1Q8EIR8_9PSED</name>
<dbReference type="Proteomes" id="UP000185578">
    <property type="component" value="Unassembled WGS sequence"/>
</dbReference>
<dbReference type="InterPro" id="IPR011051">
    <property type="entry name" value="RmlC_Cupin_sf"/>
</dbReference>
<organism evidence="3 4">
    <name type="scientific">Pseudomonas chlororaphis</name>
    <dbReference type="NCBI Taxonomy" id="587753"/>
    <lineage>
        <taxon>Bacteria</taxon>
        <taxon>Pseudomonadati</taxon>
        <taxon>Pseudomonadota</taxon>
        <taxon>Gammaproteobacteria</taxon>
        <taxon>Pseudomonadales</taxon>
        <taxon>Pseudomonadaceae</taxon>
        <taxon>Pseudomonas</taxon>
    </lineage>
</organism>
<dbReference type="Gene3D" id="2.60.120.10">
    <property type="entry name" value="Jelly Rolls"/>
    <property type="match status" value="1"/>
</dbReference>
<reference evidence="3 4" key="1">
    <citation type="submission" date="2016-12" db="EMBL/GenBank/DDBJ databases">
        <authorList>
            <person name="Song W.-J."/>
            <person name="Kurnit D.M."/>
        </authorList>
    </citation>
    <scope>NUCLEOTIDE SEQUENCE [LARGE SCALE GENOMIC DNA]</scope>
    <source>
        <strain evidence="3 4">PCL1601</strain>
    </source>
</reference>
<accession>A0A1Q8EIR8</accession>
<dbReference type="Pfam" id="PF02311">
    <property type="entry name" value="AraC_binding"/>
    <property type="match status" value="1"/>
</dbReference>
<evidence type="ECO:0000313" key="3">
    <source>
        <dbReference type="EMBL" id="OLF51693.1"/>
    </source>
</evidence>
<proteinExistence type="predicted"/>
<feature type="domain" description="AraC-type arabinose-binding/dimerisation" evidence="2">
    <location>
        <begin position="36"/>
        <end position="89"/>
    </location>
</feature>
<comment type="caution">
    <text evidence="3">The sequence shown here is derived from an EMBL/GenBank/DDBJ whole genome shotgun (WGS) entry which is preliminary data.</text>
</comment>
<protein>
    <submittedName>
        <fullName evidence="3">Cupin</fullName>
    </submittedName>
</protein>
<dbReference type="RefSeq" id="WP_075121459.1">
    <property type="nucleotide sequence ID" value="NZ_MSCT01000020.1"/>
</dbReference>
<evidence type="ECO:0000313" key="4">
    <source>
        <dbReference type="Proteomes" id="UP000185578"/>
    </source>
</evidence>
<dbReference type="InterPro" id="IPR003313">
    <property type="entry name" value="AraC-bd"/>
</dbReference>
<evidence type="ECO:0000256" key="1">
    <source>
        <dbReference type="ARBA" id="ARBA00023125"/>
    </source>
</evidence>
<dbReference type="GO" id="GO:0006355">
    <property type="term" value="P:regulation of DNA-templated transcription"/>
    <property type="evidence" value="ECO:0007669"/>
    <property type="project" value="InterPro"/>
</dbReference>
<dbReference type="GO" id="GO:0003677">
    <property type="term" value="F:DNA binding"/>
    <property type="evidence" value="ECO:0007669"/>
    <property type="project" value="UniProtKB-KW"/>
</dbReference>
<sequence length="102" mass="10981">MPLLSFDQLSRQLPAPWQSSLVGQVGPARIKVLRMDQQPYQEETHDFNEGLLVTQGCLRLGIAGATVEVLPGQMYLVPAGQAHSVLPGSHGTLVIIDVQPAP</sequence>
<evidence type="ECO:0000259" key="2">
    <source>
        <dbReference type="Pfam" id="PF02311"/>
    </source>
</evidence>
<dbReference type="EMBL" id="MSCT01000020">
    <property type="protein sequence ID" value="OLF51693.1"/>
    <property type="molecule type" value="Genomic_DNA"/>
</dbReference>
<dbReference type="InterPro" id="IPR014710">
    <property type="entry name" value="RmlC-like_jellyroll"/>
</dbReference>
<dbReference type="AlphaFoldDB" id="A0A1Q8EIR8"/>
<gene>
    <name evidence="3" type="ORF">BTN82_23395</name>
</gene>